<accession>A0A6J5T3E8</accession>
<dbReference type="EMBL" id="LR797503">
    <property type="protein sequence ID" value="CAB4221137.1"/>
    <property type="molecule type" value="Genomic_DNA"/>
</dbReference>
<name>A0A6J5T3E8_9CAUD</name>
<gene>
    <name evidence="1" type="ORF">UFOVP1636_154</name>
</gene>
<sequence>MLNQLAGYFQKIFQAFEKPQTYGSALEEYIVRHAPQNACDVDRLTRQFDMHHAGKGWI</sequence>
<protein>
    <submittedName>
        <fullName evidence="1">Uncharacterized protein</fullName>
    </submittedName>
</protein>
<evidence type="ECO:0000313" key="1">
    <source>
        <dbReference type="EMBL" id="CAB4221137.1"/>
    </source>
</evidence>
<organism evidence="1">
    <name type="scientific">uncultured Caudovirales phage</name>
    <dbReference type="NCBI Taxonomy" id="2100421"/>
    <lineage>
        <taxon>Viruses</taxon>
        <taxon>Duplodnaviria</taxon>
        <taxon>Heunggongvirae</taxon>
        <taxon>Uroviricota</taxon>
        <taxon>Caudoviricetes</taxon>
        <taxon>Peduoviridae</taxon>
        <taxon>Maltschvirus</taxon>
        <taxon>Maltschvirus maltsch</taxon>
    </lineage>
</organism>
<proteinExistence type="predicted"/>
<reference evidence="1" key="1">
    <citation type="submission" date="2020-05" db="EMBL/GenBank/DDBJ databases">
        <authorList>
            <person name="Chiriac C."/>
            <person name="Salcher M."/>
            <person name="Ghai R."/>
            <person name="Kavagutti S V."/>
        </authorList>
    </citation>
    <scope>NUCLEOTIDE SEQUENCE</scope>
</reference>